<organism evidence="1 2">
    <name type="scientific">Tanacetum coccineum</name>
    <dbReference type="NCBI Taxonomy" id="301880"/>
    <lineage>
        <taxon>Eukaryota</taxon>
        <taxon>Viridiplantae</taxon>
        <taxon>Streptophyta</taxon>
        <taxon>Embryophyta</taxon>
        <taxon>Tracheophyta</taxon>
        <taxon>Spermatophyta</taxon>
        <taxon>Magnoliopsida</taxon>
        <taxon>eudicotyledons</taxon>
        <taxon>Gunneridae</taxon>
        <taxon>Pentapetalae</taxon>
        <taxon>asterids</taxon>
        <taxon>campanulids</taxon>
        <taxon>Asterales</taxon>
        <taxon>Asteraceae</taxon>
        <taxon>Asteroideae</taxon>
        <taxon>Anthemideae</taxon>
        <taxon>Anthemidinae</taxon>
        <taxon>Tanacetum</taxon>
    </lineage>
</organism>
<comment type="caution">
    <text evidence="1">The sequence shown here is derived from an EMBL/GenBank/DDBJ whole genome shotgun (WGS) entry which is preliminary data.</text>
</comment>
<evidence type="ECO:0000313" key="2">
    <source>
        <dbReference type="Proteomes" id="UP001151760"/>
    </source>
</evidence>
<name>A0ABQ5CPR5_9ASTR</name>
<evidence type="ECO:0008006" key="3">
    <source>
        <dbReference type="Google" id="ProtNLM"/>
    </source>
</evidence>
<protein>
    <recommendedName>
        <fullName evidence="3">VIER F-box protein 2</fullName>
    </recommendedName>
</protein>
<reference evidence="1" key="1">
    <citation type="journal article" date="2022" name="Int. J. Mol. Sci.">
        <title>Draft Genome of Tanacetum Coccineum: Genomic Comparison of Closely Related Tanacetum-Family Plants.</title>
        <authorList>
            <person name="Yamashiro T."/>
            <person name="Shiraishi A."/>
            <person name="Nakayama K."/>
            <person name="Satake H."/>
        </authorList>
    </citation>
    <scope>NUCLEOTIDE SEQUENCE</scope>
</reference>
<evidence type="ECO:0000313" key="1">
    <source>
        <dbReference type="EMBL" id="GJT28327.1"/>
    </source>
</evidence>
<reference evidence="1" key="2">
    <citation type="submission" date="2022-01" db="EMBL/GenBank/DDBJ databases">
        <authorList>
            <person name="Yamashiro T."/>
            <person name="Shiraishi A."/>
            <person name="Satake H."/>
            <person name="Nakayama K."/>
        </authorList>
    </citation>
    <scope>NUCLEOTIDE SEQUENCE</scope>
</reference>
<sequence length="280" mass="33756">MDDDLFTYEVEIPRLASIPCDSKEEDDLDNDDLDIYEPRQWLDLMYKDNKKVDVKVKEEVVSKWLVRSYKKRFEEYMEIKKQWVTHGSDTDMEYDPSNVEFAEWVASKFYNHMTMDQYTKNALWIYWTGGDDEVELTGEESSDPDDEYLIDENEVTEIFRIETNIFDFETPTCKAFKEFNYLFQIDPDVLTKDIIGFKTYKEYKEDYIYEWNEDVPWVHEKPWTDNEVWEEPALVKHYCEPFSFKSRHFEWPTCSWKDDGYCNGGNLPGAYRIGNTLRYQ</sequence>
<dbReference type="EMBL" id="BQNB010014451">
    <property type="protein sequence ID" value="GJT28327.1"/>
    <property type="molecule type" value="Genomic_DNA"/>
</dbReference>
<keyword evidence="2" id="KW-1185">Reference proteome</keyword>
<proteinExistence type="predicted"/>
<dbReference type="Proteomes" id="UP001151760">
    <property type="component" value="Unassembled WGS sequence"/>
</dbReference>
<gene>
    <name evidence="1" type="ORF">Tco_0908602</name>
</gene>
<accession>A0ABQ5CPR5</accession>